<evidence type="ECO:0000256" key="1">
    <source>
        <dbReference type="SAM" id="MobiDB-lite"/>
    </source>
</evidence>
<evidence type="ECO:0000313" key="3">
    <source>
        <dbReference type="EMBL" id="KAK4130074.1"/>
    </source>
</evidence>
<feature type="domain" description="Rad60/SUMO-like" evidence="2">
    <location>
        <begin position="407"/>
        <end position="471"/>
    </location>
</feature>
<feature type="region of interest" description="Disordered" evidence="1">
    <location>
        <begin position="382"/>
        <end position="404"/>
    </location>
</feature>
<feature type="compositionally biased region" description="Acidic residues" evidence="1">
    <location>
        <begin position="382"/>
        <end position="399"/>
    </location>
</feature>
<name>A0AAN6ZAA0_9PEZI</name>
<accession>A0AAN6ZAA0</accession>
<dbReference type="Gene3D" id="3.10.20.90">
    <property type="entry name" value="Phosphatidylinositol 3-kinase Catalytic Subunit, Chain A, domain 1"/>
    <property type="match status" value="1"/>
</dbReference>
<dbReference type="EMBL" id="MU853443">
    <property type="protein sequence ID" value="KAK4130074.1"/>
    <property type="molecule type" value="Genomic_DNA"/>
</dbReference>
<dbReference type="InterPro" id="IPR029071">
    <property type="entry name" value="Ubiquitin-like_domsf"/>
</dbReference>
<proteinExistence type="predicted"/>
<feature type="compositionally biased region" description="Basic and acidic residues" evidence="1">
    <location>
        <begin position="199"/>
        <end position="210"/>
    </location>
</feature>
<dbReference type="Pfam" id="PF11976">
    <property type="entry name" value="Rad60-SLD"/>
    <property type="match status" value="1"/>
</dbReference>
<dbReference type="InterPro" id="IPR022617">
    <property type="entry name" value="Rad60/SUMO-like_dom"/>
</dbReference>
<feature type="compositionally biased region" description="Acidic residues" evidence="1">
    <location>
        <begin position="211"/>
        <end position="234"/>
    </location>
</feature>
<organism evidence="3 4">
    <name type="scientific">Trichocladium antarcticum</name>
    <dbReference type="NCBI Taxonomy" id="1450529"/>
    <lineage>
        <taxon>Eukaryota</taxon>
        <taxon>Fungi</taxon>
        <taxon>Dikarya</taxon>
        <taxon>Ascomycota</taxon>
        <taxon>Pezizomycotina</taxon>
        <taxon>Sordariomycetes</taxon>
        <taxon>Sordariomycetidae</taxon>
        <taxon>Sordariales</taxon>
        <taxon>Chaetomiaceae</taxon>
        <taxon>Trichocladium</taxon>
    </lineage>
</organism>
<sequence>MATNAQPAESPKKRALPFKRTVVRKQQAVADARNAGDDSDLDLFRHSKEVFSEILRESQEEQALKSHGRKRLKVSVDKSPGRANRKHSLSSCDEILSPHRRSTTSDGSDDDFINDLKGKGKRVVRASPTPNPRAPASAKSTPRSCRPKRATTRTPITRRNTARKPTYSPTTGATIIDSSDDSGDDVIPVDPPTQRKKPAKDLTPRRRVSESDCDNGDDDSPVEIPENPDSEDPTADQPHEPGEFNEWILKAREMQAESQRAIINVAITSQIAGAGPRPICVRRRLNQDVQLLLQVWIAEQIHQNVLVPDDVAAGLFLTWKGNKIYGLSTLASLGARVDAQGRVIQEGEGYVPGGLVLEVWDEETYAEYLETREKEKALVMLEDGEDEDEEDEDEDEEPPVPEAKRGIKIMLKAKDHETMKLMAREDTLVEAMIEAFRVQRGVGPEWDVAIYFDGMRLDYDSMIKDIDIDPDEPNQLEVHLKPRSN</sequence>
<dbReference type="Proteomes" id="UP001304895">
    <property type="component" value="Unassembled WGS sequence"/>
</dbReference>
<keyword evidence="4" id="KW-1185">Reference proteome</keyword>
<evidence type="ECO:0000313" key="4">
    <source>
        <dbReference type="Proteomes" id="UP001304895"/>
    </source>
</evidence>
<evidence type="ECO:0000259" key="2">
    <source>
        <dbReference type="Pfam" id="PF11976"/>
    </source>
</evidence>
<reference evidence="3" key="1">
    <citation type="journal article" date="2023" name="Mol. Phylogenet. Evol.">
        <title>Genome-scale phylogeny and comparative genomics of the fungal order Sordariales.</title>
        <authorList>
            <person name="Hensen N."/>
            <person name="Bonometti L."/>
            <person name="Westerberg I."/>
            <person name="Brannstrom I.O."/>
            <person name="Guillou S."/>
            <person name="Cros-Aarteil S."/>
            <person name="Calhoun S."/>
            <person name="Haridas S."/>
            <person name="Kuo A."/>
            <person name="Mondo S."/>
            <person name="Pangilinan J."/>
            <person name="Riley R."/>
            <person name="LaButti K."/>
            <person name="Andreopoulos B."/>
            <person name="Lipzen A."/>
            <person name="Chen C."/>
            <person name="Yan M."/>
            <person name="Daum C."/>
            <person name="Ng V."/>
            <person name="Clum A."/>
            <person name="Steindorff A."/>
            <person name="Ohm R.A."/>
            <person name="Martin F."/>
            <person name="Silar P."/>
            <person name="Natvig D.O."/>
            <person name="Lalanne C."/>
            <person name="Gautier V."/>
            <person name="Ament-Velasquez S.L."/>
            <person name="Kruys A."/>
            <person name="Hutchinson M.I."/>
            <person name="Powell A.J."/>
            <person name="Barry K."/>
            <person name="Miller A.N."/>
            <person name="Grigoriev I.V."/>
            <person name="Debuchy R."/>
            <person name="Gladieux P."/>
            <person name="Hiltunen Thoren M."/>
            <person name="Johannesson H."/>
        </authorList>
    </citation>
    <scope>NUCLEOTIDE SEQUENCE</scope>
    <source>
        <strain evidence="3">CBS 123565</strain>
    </source>
</reference>
<feature type="region of interest" description="Disordered" evidence="1">
    <location>
        <begin position="60"/>
        <end position="241"/>
    </location>
</feature>
<dbReference type="AlphaFoldDB" id="A0AAN6ZAA0"/>
<comment type="caution">
    <text evidence="3">The sequence shown here is derived from an EMBL/GenBank/DDBJ whole genome shotgun (WGS) entry which is preliminary data.</text>
</comment>
<gene>
    <name evidence="3" type="ORF">BT67DRAFT_411625</name>
</gene>
<dbReference type="SUPFAM" id="SSF54236">
    <property type="entry name" value="Ubiquitin-like"/>
    <property type="match status" value="1"/>
</dbReference>
<protein>
    <recommendedName>
        <fullName evidence="2">Rad60/SUMO-like domain-containing protein</fullName>
    </recommendedName>
</protein>
<reference evidence="3" key="2">
    <citation type="submission" date="2023-05" db="EMBL/GenBank/DDBJ databases">
        <authorList>
            <consortium name="Lawrence Berkeley National Laboratory"/>
            <person name="Steindorff A."/>
            <person name="Hensen N."/>
            <person name="Bonometti L."/>
            <person name="Westerberg I."/>
            <person name="Brannstrom I.O."/>
            <person name="Guillou S."/>
            <person name="Cros-Aarteil S."/>
            <person name="Calhoun S."/>
            <person name="Haridas S."/>
            <person name="Kuo A."/>
            <person name="Mondo S."/>
            <person name="Pangilinan J."/>
            <person name="Riley R."/>
            <person name="Labutti K."/>
            <person name="Andreopoulos B."/>
            <person name="Lipzen A."/>
            <person name="Chen C."/>
            <person name="Yanf M."/>
            <person name="Daum C."/>
            <person name="Ng V."/>
            <person name="Clum A."/>
            <person name="Ohm R."/>
            <person name="Martin F."/>
            <person name="Silar P."/>
            <person name="Natvig D."/>
            <person name="Lalanne C."/>
            <person name="Gautier V."/>
            <person name="Ament-Velasquez S.L."/>
            <person name="Kruys A."/>
            <person name="Hutchinson M.I."/>
            <person name="Powell A.J."/>
            <person name="Barry K."/>
            <person name="Miller A.N."/>
            <person name="Grigoriev I.V."/>
            <person name="Debuchy R."/>
            <person name="Gladieux P."/>
            <person name="Thoren M.H."/>
            <person name="Johannesson H."/>
        </authorList>
    </citation>
    <scope>NUCLEOTIDE SEQUENCE</scope>
    <source>
        <strain evidence="3">CBS 123565</strain>
    </source>
</reference>
<feature type="region of interest" description="Disordered" evidence="1">
    <location>
        <begin position="1"/>
        <end position="21"/>
    </location>
</feature>